<evidence type="ECO:0000256" key="11">
    <source>
        <dbReference type="ARBA" id="ARBA00023125"/>
    </source>
</evidence>
<dbReference type="InterPro" id="IPR000014">
    <property type="entry name" value="PAS"/>
</dbReference>
<dbReference type="GO" id="GO:0006355">
    <property type="term" value="P:regulation of DNA-templated transcription"/>
    <property type="evidence" value="ECO:0007669"/>
    <property type="project" value="InterPro"/>
</dbReference>
<feature type="compositionally biased region" description="Low complexity" evidence="16">
    <location>
        <begin position="974"/>
        <end position="985"/>
    </location>
</feature>
<evidence type="ECO:0000256" key="1">
    <source>
        <dbReference type="ARBA" id="ARBA00022543"/>
    </source>
</evidence>
<dbReference type="SUPFAM" id="SSF55785">
    <property type="entry name" value="PYP-like sensor domain (PAS domain)"/>
    <property type="match status" value="3"/>
</dbReference>
<keyword evidence="20" id="KW-1185">Reference proteome</keyword>
<evidence type="ECO:0000313" key="20">
    <source>
        <dbReference type="Proteomes" id="UP000078237"/>
    </source>
</evidence>
<dbReference type="PROSITE" id="PS50112">
    <property type="entry name" value="PAS"/>
    <property type="match status" value="3"/>
</dbReference>
<dbReference type="Pfam" id="PF00320">
    <property type="entry name" value="GATA"/>
    <property type="match status" value="1"/>
</dbReference>
<evidence type="ECO:0000256" key="7">
    <source>
        <dbReference type="ARBA" id="ARBA00022771"/>
    </source>
</evidence>
<comment type="caution">
    <text evidence="19">The sequence shown here is derived from an EMBL/GenBank/DDBJ whole genome shotgun (WGS) entry which is preliminary data.</text>
</comment>
<dbReference type="GO" id="GO:0008270">
    <property type="term" value="F:zinc ion binding"/>
    <property type="evidence" value="ECO:0007669"/>
    <property type="project" value="UniProtKB-KW"/>
</dbReference>
<gene>
    <name evidence="19" type="ORF">MMYC01_203988</name>
</gene>
<dbReference type="GO" id="GO:0005634">
    <property type="term" value="C:nucleus"/>
    <property type="evidence" value="ECO:0007669"/>
    <property type="project" value="TreeGrafter"/>
</dbReference>
<keyword evidence="6" id="KW-0677">Repeat</keyword>
<keyword evidence="11" id="KW-0238">DNA-binding</keyword>
<feature type="region of interest" description="Disordered" evidence="16">
    <location>
        <begin position="894"/>
        <end position="921"/>
    </location>
</feature>
<dbReference type="InterPro" id="IPR013655">
    <property type="entry name" value="PAS_fold_3"/>
</dbReference>
<feature type="compositionally biased region" description="Low complexity" evidence="16">
    <location>
        <begin position="254"/>
        <end position="273"/>
    </location>
</feature>
<evidence type="ECO:0000256" key="6">
    <source>
        <dbReference type="ARBA" id="ARBA00022737"/>
    </source>
</evidence>
<feature type="compositionally biased region" description="Low complexity" evidence="16">
    <location>
        <begin position="476"/>
        <end position="487"/>
    </location>
</feature>
<dbReference type="PANTHER" id="PTHR47429:SF7">
    <property type="entry name" value="GATA-FACTOR"/>
    <property type="match status" value="1"/>
</dbReference>
<evidence type="ECO:0000256" key="16">
    <source>
        <dbReference type="SAM" id="MobiDB-lite"/>
    </source>
</evidence>
<dbReference type="InterPro" id="IPR035965">
    <property type="entry name" value="PAS-like_dom_sf"/>
</dbReference>
<evidence type="ECO:0000313" key="19">
    <source>
        <dbReference type="EMBL" id="KXX78271.1"/>
    </source>
</evidence>
<evidence type="ECO:0000256" key="9">
    <source>
        <dbReference type="ARBA" id="ARBA00022991"/>
    </source>
</evidence>
<dbReference type="SUPFAM" id="SSF57716">
    <property type="entry name" value="Glucocorticoid receptor-like (DNA-binding domain)"/>
    <property type="match status" value="1"/>
</dbReference>
<feature type="domain" description="GATA-type" evidence="18">
    <location>
        <begin position="914"/>
        <end position="947"/>
    </location>
</feature>
<dbReference type="AlphaFoldDB" id="A0A175W4C0"/>
<dbReference type="CDD" id="cd00202">
    <property type="entry name" value="ZnF_GATA"/>
    <property type="match status" value="1"/>
</dbReference>
<dbReference type="SMART" id="SM00091">
    <property type="entry name" value="PAS"/>
    <property type="match status" value="3"/>
</dbReference>
<dbReference type="PROSITE" id="PS00344">
    <property type="entry name" value="GATA_ZN_FINGER_1"/>
    <property type="match status" value="1"/>
</dbReference>
<dbReference type="InterPro" id="IPR013088">
    <property type="entry name" value="Znf_NHR/GATA"/>
</dbReference>
<dbReference type="PANTHER" id="PTHR47429">
    <property type="entry name" value="PROTEIN TWIN LOV 1"/>
    <property type="match status" value="1"/>
</dbReference>
<evidence type="ECO:0000256" key="12">
    <source>
        <dbReference type="ARBA" id="ARBA00023159"/>
    </source>
</evidence>
<feature type="compositionally biased region" description="Basic residues" evidence="16">
    <location>
        <begin position="896"/>
        <end position="905"/>
    </location>
</feature>
<keyword evidence="10" id="KW-0805">Transcription regulation</keyword>
<dbReference type="Pfam" id="PF08447">
    <property type="entry name" value="PAS_3"/>
    <property type="match status" value="1"/>
</dbReference>
<dbReference type="GO" id="GO:0009881">
    <property type="term" value="F:photoreceptor activity"/>
    <property type="evidence" value="ECO:0007669"/>
    <property type="project" value="UniProtKB-KW"/>
</dbReference>
<keyword evidence="3" id="KW-0285">Flavoprotein</keyword>
<proteinExistence type="predicted"/>
<dbReference type="Gene3D" id="3.30.50.10">
    <property type="entry name" value="Erythroid Transcription Factor GATA-1, subunit A"/>
    <property type="match status" value="1"/>
</dbReference>
<feature type="domain" description="PAS" evidence="17">
    <location>
        <begin position="706"/>
        <end position="758"/>
    </location>
</feature>
<dbReference type="OrthoDB" id="447251at2759"/>
<evidence type="ECO:0000256" key="10">
    <source>
        <dbReference type="ARBA" id="ARBA00023015"/>
    </source>
</evidence>
<keyword evidence="8" id="KW-0862">Zinc</keyword>
<dbReference type="PROSITE" id="PS50114">
    <property type="entry name" value="GATA_ZN_FINGER_2"/>
    <property type="match status" value="1"/>
</dbReference>
<keyword evidence="4" id="KW-0288">FMN</keyword>
<dbReference type="FunFam" id="3.30.450.20:FF:000064">
    <property type="entry name" value="Vivid PAS protein VVD"/>
    <property type="match status" value="1"/>
</dbReference>
<protein>
    <submittedName>
        <fullName evidence="19">White collar 1 protein</fullName>
    </submittedName>
</protein>
<dbReference type="InterPro" id="IPR000679">
    <property type="entry name" value="Znf_GATA"/>
</dbReference>
<evidence type="ECO:0000256" key="13">
    <source>
        <dbReference type="ARBA" id="ARBA00023163"/>
    </source>
</evidence>
<evidence type="ECO:0000256" key="3">
    <source>
        <dbReference type="ARBA" id="ARBA00022630"/>
    </source>
</evidence>
<sequence>MNDNFYPSGLSPEETREYLARQRTRQLNQGQSMGMMDTGRWGGLHQEDPLSSMLDSHLPGADSLDDIINQNSHELQQSRTVTQSFPGSLAQQGANQTMSMEFGNVLPGYQFGDMASGFEGLASSGAFPDNSAVFPQQDLMAMPSQSDFPMLSSDTMDTMGAFSNLNMGSMAEDPVAVDLFRPSAFGSSTLTSVNPGFSMGMPVDSLPASAANVSSGAGITLGSSGSLTGHTQTFSNNTGPSGGASSLTMNPNLASFPAAIPPSISNPPSLQSSKPPTPQTTSHAHLTPPNSVSTKSPTPSSTRTKASAMLPAKSSNKNPYSASGFDMLRALSYVSTRPNPKISLGAVDLSCSFVVCDPTLPDCPIIYVSDSFEELTGYNRHEILGQNCRFLQSPDGKVEKGSRREFVDNGVVREICERIDNGEECQAAVLNYRKGGGGFLNLLSLIPIPWGDGEERVRYIVGFQIDLVQCPEAVEEVTSSSSTTAATDDGEGMEVDYRRVRPPPPPLTTVNERREVESGIAAAAAATATTGGSGQAATMGVDEVSALIQQFTTGGGAAASEWHRQAWERMLLENADDVVHVLSLKGLFLYISPAGCEKVLEYEVDELMGTSLSGVCHPSDVVPVMRELKEAQQNVTVNIVFRIRRKHSGYMWFESHGTVFGGGEQQAKGRKCVVLVGRERPVFTLRRADVDAHGGVVGDGEFWSKVSASGLLLYITSGVRSLLDLEPSELEGTGMQELMRKESRSAFGRTIEQARRGSISSFKHELVHKRGQIIPAQTTFYPGDAGLGRRQKNTASYLIAQTRLMRMPERSVTSGGGISSTEDTMAGVIMAGNDIYSGSLVTRQQQFTTGSGERQEDDNIFGELRTARCTSWQYELRQMEKVNRLLTEELTQMIASKKKRKRRKGGSGGAGGGSASVKDCANCHRRDTPEWRRGPSGNRDLCNSCGLRWAKQTGKVSPRSSSSRAASDTHGSRRSSSNNSPVESSPLHRELSTSSAASTGTSLHLFPPQSQPLLEGGSGPGGGAAEMTAIWEDDGVDGE</sequence>
<keyword evidence="2" id="KW-0716">Sensory transduction</keyword>
<keyword evidence="13" id="KW-0804">Transcription</keyword>
<feature type="region of interest" description="Disordered" evidence="16">
    <location>
        <begin position="953"/>
        <end position="1039"/>
    </location>
</feature>
<evidence type="ECO:0000256" key="4">
    <source>
        <dbReference type="ARBA" id="ARBA00022643"/>
    </source>
</evidence>
<dbReference type="EMBL" id="LCTW02000127">
    <property type="protein sequence ID" value="KXX78271.1"/>
    <property type="molecule type" value="Genomic_DNA"/>
</dbReference>
<evidence type="ECO:0000256" key="2">
    <source>
        <dbReference type="ARBA" id="ARBA00022606"/>
    </source>
</evidence>
<evidence type="ECO:0000256" key="5">
    <source>
        <dbReference type="ARBA" id="ARBA00022723"/>
    </source>
</evidence>
<dbReference type="CDD" id="cd00130">
    <property type="entry name" value="PAS"/>
    <property type="match status" value="2"/>
</dbReference>
<evidence type="ECO:0000259" key="17">
    <source>
        <dbReference type="PROSITE" id="PS50112"/>
    </source>
</evidence>
<feature type="compositionally biased region" description="Low complexity" evidence="16">
    <location>
        <begin position="992"/>
        <end position="1002"/>
    </location>
</feature>
<dbReference type="STRING" id="100816.A0A175W4C0"/>
<feature type="domain" description="PAS" evidence="17">
    <location>
        <begin position="365"/>
        <end position="410"/>
    </location>
</feature>
<dbReference type="Pfam" id="PF13426">
    <property type="entry name" value="PAS_9"/>
    <property type="match status" value="1"/>
</dbReference>
<feature type="region of interest" description="Disordered" evidence="16">
    <location>
        <begin position="230"/>
        <end position="321"/>
    </location>
</feature>
<dbReference type="VEuPathDB" id="FungiDB:MMYC01_203988"/>
<dbReference type="GO" id="GO:0043565">
    <property type="term" value="F:sequence-specific DNA binding"/>
    <property type="evidence" value="ECO:0007669"/>
    <property type="project" value="InterPro"/>
</dbReference>
<keyword evidence="9" id="KW-0157">Chromophore</keyword>
<accession>A0A175W4C0</accession>
<reference evidence="19 20" key="1">
    <citation type="journal article" date="2016" name="Genome Announc.">
        <title>Genome Sequence of Madurella mycetomatis mm55, Isolated from a Human Mycetoma Case in Sudan.</title>
        <authorList>
            <person name="Smit S."/>
            <person name="Derks M.F."/>
            <person name="Bervoets S."/>
            <person name="Fahal A."/>
            <person name="van Leeuwen W."/>
            <person name="van Belkum A."/>
            <person name="van de Sande W.W."/>
        </authorList>
    </citation>
    <scope>NUCLEOTIDE SEQUENCE [LARGE SCALE GENOMIC DNA]</scope>
    <source>
        <strain evidence="20">mm55</strain>
    </source>
</reference>
<dbReference type="SMART" id="SM00401">
    <property type="entry name" value="ZnF_GATA"/>
    <property type="match status" value="1"/>
</dbReference>
<feature type="domain" description="PAS" evidence="17">
    <location>
        <begin position="564"/>
        <end position="635"/>
    </location>
</feature>
<keyword evidence="1" id="KW-0600">Photoreceptor protein</keyword>
<dbReference type="InterPro" id="IPR001610">
    <property type="entry name" value="PAC"/>
</dbReference>
<evidence type="ECO:0000259" key="18">
    <source>
        <dbReference type="PROSITE" id="PS50114"/>
    </source>
</evidence>
<evidence type="ECO:0000256" key="8">
    <source>
        <dbReference type="ARBA" id="ARBA00022833"/>
    </source>
</evidence>
<dbReference type="SMART" id="SM00086">
    <property type="entry name" value="PAC"/>
    <property type="match status" value="2"/>
</dbReference>
<dbReference type="Gene3D" id="3.30.450.20">
    <property type="entry name" value="PAS domain"/>
    <property type="match status" value="3"/>
</dbReference>
<feature type="compositionally biased region" description="Polar residues" evidence="16">
    <location>
        <begin position="230"/>
        <end position="253"/>
    </location>
</feature>
<feature type="compositionally biased region" description="Low complexity" evidence="16">
    <location>
        <begin position="957"/>
        <end position="966"/>
    </location>
</feature>
<name>A0A175W4C0_9PEZI</name>
<evidence type="ECO:0000256" key="15">
    <source>
        <dbReference type="PROSITE-ProRule" id="PRU00094"/>
    </source>
</evidence>
<keyword evidence="5" id="KW-0479">Metal-binding</keyword>
<dbReference type="Proteomes" id="UP000078237">
    <property type="component" value="Unassembled WGS sequence"/>
</dbReference>
<evidence type="ECO:0000256" key="14">
    <source>
        <dbReference type="ARBA" id="ARBA00023170"/>
    </source>
</evidence>
<keyword evidence="7 15" id="KW-0863">Zinc-finger</keyword>
<keyword evidence="14" id="KW-0675">Receptor</keyword>
<feature type="region of interest" description="Disordered" evidence="16">
    <location>
        <begin position="476"/>
        <end position="510"/>
    </location>
</feature>
<feature type="compositionally biased region" description="Low complexity" evidence="16">
    <location>
        <begin position="287"/>
        <end position="304"/>
    </location>
</feature>
<organism evidence="19 20">
    <name type="scientific">Madurella mycetomatis</name>
    <dbReference type="NCBI Taxonomy" id="100816"/>
    <lineage>
        <taxon>Eukaryota</taxon>
        <taxon>Fungi</taxon>
        <taxon>Dikarya</taxon>
        <taxon>Ascomycota</taxon>
        <taxon>Pezizomycotina</taxon>
        <taxon>Sordariomycetes</taxon>
        <taxon>Sordariomycetidae</taxon>
        <taxon>Sordariales</taxon>
        <taxon>Sordariales incertae sedis</taxon>
        <taxon>Madurella</taxon>
    </lineage>
</organism>
<keyword evidence="12" id="KW-0010">Activator</keyword>